<sequence length="77" mass="8595">MTEFKDDIALSMSDSGEEHSRANESVDEEEAAGLFEPSQHKVDQTWLKRFCKIRLVSLIGFVLPWAISGLIAIALIC</sequence>
<comment type="caution">
    <text evidence="3">The sequence shown here is derived from an EMBL/GenBank/DDBJ whole genome shotgun (WGS) entry which is preliminary data.</text>
</comment>
<dbReference type="Proteomes" id="UP001642482">
    <property type="component" value="Unassembled WGS sequence"/>
</dbReference>
<feature type="non-terminal residue" evidence="3">
    <location>
        <position position="77"/>
    </location>
</feature>
<keyword evidence="4" id="KW-1185">Reference proteome</keyword>
<organism evidence="3 4">
    <name type="scientific">Sporothrix eucalyptigena</name>
    <dbReference type="NCBI Taxonomy" id="1812306"/>
    <lineage>
        <taxon>Eukaryota</taxon>
        <taxon>Fungi</taxon>
        <taxon>Dikarya</taxon>
        <taxon>Ascomycota</taxon>
        <taxon>Pezizomycotina</taxon>
        <taxon>Sordariomycetes</taxon>
        <taxon>Sordariomycetidae</taxon>
        <taxon>Ophiostomatales</taxon>
        <taxon>Ophiostomataceae</taxon>
        <taxon>Sporothrix</taxon>
    </lineage>
</organism>
<reference evidence="3 4" key="1">
    <citation type="submission" date="2024-01" db="EMBL/GenBank/DDBJ databases">
        <authorList>
            <person name="Allen C."/>
            <person name="Tagirdzhanova G."/>
        </authorList>
    </citation>
    <scope>NUCLEOTIDE SEQUENCE [LARGE SCALE GENOMIC DNA]</scope>
</reference>
<evidence type="ECO:0000256" key="2">
    <source>
        <dbReference type="SAM" id="Phobius"/>
    </source>
</evidence>
<dbReference type="EMBL" id="CAWUHD010000198">
    <property type="protein sequence ID" value="CAK7237966.1"/>
    <property type="molecule type" value="Genomic_DNA"/>
</dbReference>
<protein>
    <submittedName>
        <fullName evidence="3">Uncharacterized protein</fullName>
    </submittedName>
</protein>
<keyword evidence="2" id="KW-1133">Transmembrane helix</keyword>
<accession>A0ABP0D3W4</accession>
<proteinExistence type="predicted"/>
<evidence type="ECO:0000256" key="1">
    <source>
        <dbReference type="SAM" id="MobiDB-lite"/>
    </source>
</evidence>
<feature type="transmembrane region" description="Helical" evidence="2">
    <location>
        <begin position="55"/>
        <end position="76"/>
    </location>
</feature>
<gene>
    <name evidence="3" type="ORF">SEUCBS140593_010229</name>
</gene>
<feature type="region of interest" description="Disordered" evidence="1">
    <location>
        <begin position="1"/>
        <end position="34"/>
    </location>
</feature>
<keyword evidence="2" id="KW-0812">Transmembrane</keyword>
<keyword evidence="2" id="KW-0472">Membrane</keyword>
<evidence type="ECO:0000313" key="4">
    <source>
        <dbReference type="Proteomes" id="UP001642482"/>
    </source>
</evidence>
<evidence type="ECO:0000313" key="3">
    <source>
        <dbReference type="EMBL" id="CAK7237966.1"/>
    </source>
</evidence>
<name>A0ABP0D3W4_9PEZI</name>